<dbReference type="InterPro" id="IPR021731">
    <property type="entry name" value="AMIN_dom"/>
</dbReference>
<feature type="region of interest" description="Disordered" evidence="1">
    <location>
        <begin position="13"/>
        <end position="33"/>
    </location>
</feature>
<organism evidence="3 4">
    <name type="scientific">Helicobacter winghamensis</name>
    <dbReference type="NCBI Taxonomy" id="157268"/>
    <lineage>
        <taxon>Bacteria</taxon>
        <taxon>Pseudomonadati</taxon>
        <taxon>Campylobacterota</taxon>
        <taxon>Epsilonproteobacteria</taxon>
        <taxon>Campylobacterales</taxon>
        <taxon>Helicobacteraceae</taxon>
        <taxon>Helicobacter</taxon>
    </lineage>
</organism>
<gene>
    <name evidence="3" type="ORF">BCM31_00110</name>
</gene>
<evidence type="ECO:0000313" key="4">
    <source>
        <dbReference type="Proteomes" id="UP000233350"/>
    </source>
</evidence>
<dbReference type="STRING" id="556267.HWAG_00315"/>
<evidence type="ECO:0000313" key="3">
    <source>
        <dbReference type="EMBL" id="PKT80163.1"/>
    </source>
</evidence>
<protein>
    <submittedName>
        <fullName evidence="3">AMIN domain-containing protein</fullName>
    </submittedName>
</protein>
<dbReference type="Pfam" id="PF11741">
    <property type="entry name" value="AMIN"/>
    <property type="match status" value="1"/>
</dbReference>
<proteinExistence type="predicted"/>
<sequence length="208" mass="23666">MENLAPKELANAQESNATKKARDPFTPIITPKDSGQITNAPQLDLFTKTELILPSTARKIKKITLEYQNLNGSITTLEKELEGDIDWHFPLVLSQEVQPKTHNIPEKESFALEEYFNFEITKNSIALNTHLTLLRDFTLASPTRLILDFKAPSKKPLKASFTPKIPTIPQVSLDSHLDFYRITLNLDGQYKYNLVKDTKTGNYSIELY</sequence>
<dbReference type="OrthoDB" id="5340273at2"/>
<feature type="domain" description="AMIN" evidence="2">
    <location>
        <begin position="130"/>
        <end position="195"/>
    </location>
</feature>
<evidence type="ECO:0000259" key="2">
    <source>
        <dbReference type="Pfam" id="PF11741"/>
    </source>
</evidence>
<keyword evidence="4" id="KW-1185">Reference proteome</keyword>
<name>A0A2N3PHW4_9HELI</name>
<evidence type="ECO:0000256" key="1">
    <source>
        <dbReference type="SAM" id="MobiDB-lite"/>
    </source>
</evidence>
<dbReference type="Proteomes" id="UP000233350">
    <property type="component" value="Unassembled WGS sequence"/>
</dbReference>
<dbReference type="EMBL" id="MBPK01000044">
    <property type="protein sequence ID" value="PKT80163.1"/>
    <property type="molecule type" value="Genomic_DNA"/>
</dbReference>
<reference evidence="3 4" key="1">
    <citation type="submission" date="2016-07" db="EMBL/GenBank/DDBJ databases">
        <title>Detection of Helicobacter winghamensis from caecal content of red fox (Vulpes vulpes).</title>
        <authorList>
            <person name="Zanoni R.G."/>
            <person name="Florio D."/>
            <person name="Caffara M."/>
            <person name="Renzi M."/>
            <person name="Parisi A."/>
            <person name="Pasquali F."/>
            <person name="Manfreda G."/>
        </authorList>
    </citation>
    <scope>NUCLEOTIDE SEQUENCE [LARGE SCALE GENOMIC DNA]</scope>
    <source>
        <strain evidence="3 4">295_13</strain>
    </source>
</reference>
<comment type="caution">
    <text evidence="3">The sequence shown here is derived from an EMBL/GenBank/DDBJ whole genome shotgun (WGS) entry which is preliminary data.</text>
</comment>
<dbReference type="AlphaFoldDB" id="A0A2N3PHW4"/>
<accession>A0A2N3PHW4</accession>